<organism evidence="3 4">
    <name type="scientific">Treponema bryantii</name>
    <dbReference type="NCBI Taxonomy" id="163"/>
    <lineage>
        <taxon>Bacteria</taxon>
        <taxon>Pseudomonadati</taxon>
        <taxon>Spirochaetota</taxon>
        <taxon>Spirochaetia</taxon>
        <taxon>Spirochaetales</taxon>
        <taxon>Treponemataceae</taxon>
        <taxon>Treponema</taxon>
    </lineage>
</organism>
<evidence type="ECO:0000313" key="4">
    <source>
        <dbReference type="Proteomes" id="UP000182360"/>
    </source>
</evidence>
<comment type="similarity">
    <text evidence="1">Belongs to the pseudomonas-type ThrB family.</text>
</comment>
<dbReference type="InterPro" id="IPR011009">
    <property type="entry name" value="Kinase-like_dom_sf"/>
</dbReference>
<evidence type="ECO:0000256" key="1">
    <source>
        <dbReference type="ARBA" id="ARBA00038240"/>
    </source>
</evidence>
<keyword evidence="3" id="KW-0808">Transferase</keyword>
<feature type="domain" description="Aminoglycoside phosphotransferase" evidence="2">
    <location>
        <begin position="30"/>
        <end position="247"/>
    </location>
</feature>
<dbReference type="Gene3D" id="3.30.200.20">
    <property type="entry name" value="Phosphorylase Kinase, domain 1"/>
    <property type="match status" value="1"/>
</dbReference>
<accession>A0A1H9DI34</accession>
<dbReference type="GO" id="GO:0009088">
    <property type="term" value="P:threonine biosynthetic process"/>
    <property type="evidence" value="ECO:0007669"/>
    <property type="project" value="TreeGrafter"/>
</dbReference>
<dbReference type="InterPro" id="IPR050249">
    <property type="entry name" value="Pseudomonas-type_ThrB"/>
</dbReference>
<dbReference type="GO" id="GO:0004413">
    <property type="term" value="F:homoserine kinase activity"/>
    <property type="evidence" value="ECO:0007669"/>
    <property type="project" value="TreeGrafter"/>
</dbReference>
<evidence type="ECO:0000259" key="2">
    <source>
        <dbReference type="Pfam" id="PF01636"/>
    </source>
</evidence>
<gene>
    <name evidence="3" type="ORF">SAMN04487977_102584</name>
</gene>
<dbReference type="SUPFAM" id="SSF56112">
    <property type="entry name" value="Protein kinase-like (PK-like)"/>
    <property type="match status" value="1"/>
</dbReference>
<dbReference type="PANTHER" id="PTHR21064">
    <property type="entry name" value="AMINOGLYCOSIDE PHOSPHOTRANSFERASE DOMAIN-CONTAINING PROTEIN-RELATED"/>
    <property type="match status" value="1"/>
</dbReference>
<protein>
    <submittedName>
        <fullName evidence="3">Ser/Thr protein kinase RdoA involved in Cpx stress response, MazF antagonist</fullName>
    </submittedName>
</protein>
<sequence length="299" mass="34855">MEEKLIQLLKTQYGLDNVSLDFLREGGCKTYIVNGEKKYLLKVIGNAFKDTAKQSVMITGYLERKGFPVSRTILTTAGQAIVEISDDEPCLGLLQEFIEGEEPDLEKTESAEKVGELVGKLHSLMKDCPVQLVSRDKQFFIGRYLDFLRQKSYPKISDYEKFGEQLWEKVQGLPYGICHGDLHRGNLLQTKDGQIYFLDFDTVCQAPLMFDVMVMCDMTNYFNLQQEDIEITRKVYENFISGYTRHHPLSQEEKLSFYDWVAIRHFQLQATILEVHGINCIDEKFIDYQLYWLNQWMEQ</sequence>
<dbReference type="InterPro" id="IPR002575">
    <property type="entry name" value="Aminoglycoside_PTrfase"/>
</dbReference>
<dbReference type="PANTHER" id="PTHR21064:SF6">
    <property type="entry name" value="AMINOGLYCOSIDE PHOSPHOTRANSFERASE DOMAIN-CONTAINING PROTEIN"/>
    <property type="match status" value="1"/>
</dbReference>
<keyword evidence="4" id="KW-1185">Reference proteome</keyword>
<dbReference type="RefSeq" id="WP_177177723.1">
    <property type="nucleotide sequence ID" value="NZ_FOFU01000002.1"/>
</dbReference>
<dbReference type="Proteomes" id="UP000182360">
    <property type="component" value="Unassembled WGS sequence"/>
</dbReference>
<keyword evidence="3" id="KW-0418">Kinase</keyword>
<dbReference type="Gene3D" id="3.90.1200.10">
    <property type="match status" value="1"/>
</dbReference>
<name>A0A1H9DI34_9SPIR</name>
<dbReference type="AlphaFoldDB" id="A0A1H9DI34"/>
<proteinExistence type="inferred from homology"/>
<dbReference type="EMBL" id="FOFU01000002">
    <property type="protein sequence ID" value="SEQ13124.1"/>
    <property type="molecule type" value="Genomic_DNA"/>
</dbReference>
<dbReference type="Pfam" id="PF01636">
    <property type="entry name" value="APH"/>
    <property type="match status" value="1"/>
</dbReference>
<reference evidence="3 4" key="1">
    <citation type="submission" date="2016-10" db="EMBL/GenBank/DDBJ databases">
        <authorList>
            <person name="de Groot N.N."/>
        </authorList>
    </citation>
    <scope>NUCLEOTIDE SEQUENCE [LARGE SCALE GENOMIC DNA]</scope>
    <source>
        <strain evidence="3 4">B25</strain>
    </source>
</reference>
<evidence type="ECO:0000313" key="3">
    <source>
        <dbReference type="EMBL" id="SEQ13124.1"/>
    </source>
</evidence>